<name>A0A7E4UXN4_PANRE</name>
<feature type="chain" id="PRO_5028908356" evidence="3">
    <location>
        <begin position="19"/>
        <end position="599"/>
    </location>
</feature>
<keyword evidence="3" id="KW-0732">Signal</keyword>
<organism evidence="4 5">
    <name type="scientific">Panagrellus redivivus</name>
    <name type="common">Microworm</name>
    <dbReference type="NCBI Taxonomy" id="6233"/>
    <lineage>
        <taxon>Eukaryota</taxon>
        <taxon>Metazoa</taxon>
        <taxon>Ecdysozoa</taxon>
        <taxon>Nematoda</taxon>
        <taxon>Chromadorea</taxon>
        <taxon>Rhabditida</taxon>
        <taxon>Tylenchina</taxon>
        <taxon>Panagrolaimomorpha</taxon>
        <taxon>Panagrolaimoidea</taxon>
        <taxon>Panagrolaimidae</taxon>
        <taxon>Panagrellus</taxon>
    </lineage>
</organism>
<evidence type="ECO:0000256" key="2">
    <source>
        <dbReference type="SAM" id="MobiDB-lite"/>
    </source>
</evidence>
<keyword evidence="4" id="KW-1185">Reference proteome</keyword>
<sequence>MRSLLTFSALALVAIVAASDPLAEEAVRDTQRFCDNYAECRATARSQFEQCVGGYTQMILAESEAIRSVSTSSEAGKKCEEQLINSIETEIRPFYERIEHDTFECARNIDAAAFNLGETEQLVCSSLQNELSIASYSIAGATTQSECKTVYTGQLRRCDLVRECCPQFRHCRMKAELDNNVFGKEQRLAAELDLCLGRAEVNQAIVSEQEDGIVAKITQETRRAPPAASTTTPPPTAATLPTLPTLPPPEKVFNNLVGILFPNLATTTTTQAPKGKIALPFGKNDPMFGLSKVAMNKLKQASMREAQRIELERATAPSTTTTKAAPVTTTTVKATTTQAPTTTAPTTTAPTTTSTPPATTVTTEPPTPAPIRAAAAKTDVRYEPEEEKSTPKSTFSVPLDANQALSSVYCENLIECNAVVSAQLALCDTRYAPENFLYDITDFALRSLFLSNSNVSDSKVKHRCLESVDPESQRQLTMLAQITQSQEEACIRESAAPLISNEALQKCQATRMLKVASEVFTTKEIPREKTIENAEKCYSRVRELKQQCTVVEGCCPQASRCASINNSLEKRKLNEITEQLKEEQTLCEKRRMRILNGLV</sequence>
<feature type="region of interest" description="Disordered" evidence="2">
    <location>
        <begin position="221"/>
        <end position="246"/>
    </location>
</feature>
<dbReference type="AlphaFoldDB" id="A0A7E4UXN4"/>
<feature type="coiled-coil region" evidence="1">
    <location>
        <begin position="527"/>
        <end position="586"/>
    </location>
</feature>
<feature type="signal peptide" evidence="3">
    <location>
        <begin position="1"/>
        <end position="18"/>
    </location>
</feature>
<proteinExistence type="predicted"/>
<protein>
    <submittedName>
        <fullName evidence="5">DUF725 domain-containing protein</fullName>
    </submittedName>
</protein>
<reference evidence="4" key="1">
    <citation type="journal article" date="2013" name="Genetics">
        <title>The draft genome and transcriptome of Panagrellus redivivus are shaped by the harsh demands of a free-living lifestyle.</title>
        <authorList>
            <person name="Srinivasan J."/>
            <person name="Dillman A.R."/>
            <person name="Macchietto M.G."/>
            <person name="Heikkinen L."/>
            <person name="Lakso M."/>
            <person name="Fracchia K.M."/>
            <person name="Antoshechkin I."/>
            <person name="Mortazavi A."/>
            <person name="Wong G."/>
            <person name="Sternberg P.W."/>
        </authorList>
    </citation>
    <scope>NUCLEOTIDE SEQUENCE [LARGE SCALE GENOMIC DNA]</scope>
    <source>
        <strain evidence="4">MT8872</strain>
    </source>
</reference>
<feature type="compositionally biased region" description="Low complexity" evidence="2">
    <location>
        <begin position="224"/>
        <end position="243"/>
    </location>
</feature>
<evidence type="ECO:0000313" key="4">
    <source>
        <dbReference type="Proteomes" id="UP000492821"/>
    </source>
</evidence>
<dbReference type="WBParaSite" id="Pan_g1407.t1">
    <property type="protein sequence ID" value="Pan_g1407.t1"/>
    <property type="gene ID" value="Pan_g1407"/>
</dbReference>
<reference evidence="5" key="2">
    <citation type="submission" date="2020-10" db="UniProtKB">
        <authorList>
            <consortium name="WormBaseParasite"/>
        </authorList>
    </citation>
    <scope>IDENTIFICATION</scope>
</reference>
<dbReference type="Proteomes" id="UP000492821">
    <property type="component" value="Unassembled WGS sequence"/>
</dbReference>
<keyword evidence="1" id="KW-0175">Coiled coil</keyword>
<accession>A0A7E4UXN4</accession>
<evidence type="ECO:0000256" key="3">
    <source>
        <dbReference type="SAM" id="SignalP"/>
    </source>
</evidence>
<feature type="region of interest" description="Disordered" evidence="2">
    <location>
        <begin position="334"/>
        <end position="369"/>
    </location>
</feature>
<evidence type="ECO:0000256" key="1">
    <source>
        <dbReference type="SAM" id="Coils"/>
    </source>
</evidence>
<evidence type="ECO:0000313" key="5">
    <source>
        <dbReference type="WBParaSite" id="Pan_g1407.t1"/>
    </source>
</evidence>